<dbReference type="EMBL" id="JACHET010000001">
    <property type="protein sequence ID" value="MBB6184830.1"/>
    <property type="molecule type" value="Genomic_DNA"/>
</dbReference>
<dbReference type="SUPFAM" id="SSF51735">
    <property type="entry name" value="NAD(P)-binding Rossmann-fold domains"/>
    <property type="match status" value="1"/>
</dbReference>
<dbReference type="Proteomes" id="UP000560000">
    <property type="component" value="Unassembled WGS sequence"/>
</dbReference>
<name>A0A841KIN6_9GAMM</name>
<dbReference type="RefSeq" id="WP_152569187.1">
    <property type="nucleotide sequence ID" value="NZ_JACHET010000001.1"/>
</dbReference>
<accession>A0A841KIN6</accession>
<reference evidence="5 6" key="1">
    <citation type="submission" date="2020-08" db="EMBL/GenBank/DDBJ databases">
        <title>Genomic Encyclopedia of Type Strains, Phase IV (KMG-IV): sequencing the most valuable type-strain genomes for metagenomic binning, comparative biology and taxonomic classification.</title>
        <authorList>
            <person name="Goeker M."/>
        </authorList>
    </citation>
    <scope>NUCLEOTIDE SEQUENCE [LARGE SCALE GENOMIC DNA]</scope>
    <source>
        <strain evidence="5 6">DSM 107085</strain>
    </source>
</reference>
<comment type="similarity">
    <text evidence="1">Belongs to the short-chain dehydrogenases/reductases (SDR) family.</text>
</comment>
<evidence type="ECO:0000313" key="6">
    <source>
        <dbReference type="Proteomes" id="UP000560000"/>
    </source>
</evidence>
<proteinExistence type="inferred from homology"/>
<dbReference type="AlphaFoldDB" id="A0A841KIN6"/>
<dbReference type="GO" id="GO:0030497">
    <property type="term" value="P:fatty acid elongation"/>
    <property type="evidence" value="ECO:0007669"/>
    <property type="project" value="TreeGrafter"/>
</dbReference>
<keyword evidence="2" id="KW-0521">NADP</keyword>
<sequence>MTDTIRRIALVTGGSRGLGRNTVEHLARRGIDTIFTYRSRRDDAEQVAAEVARVGRKAIALPLDAGDSAQFDAFVEQVRRSLADFGAERFDYLVNNAGIAHHESIERTTEADLDALYNVHFKGVFLLTQKLLPLIRDGGRIVNLSSGLTRIVFPGSAPYASMKGAIEVLTRYMAKELGPRRIAVNVVAPGAVETDFSGGTVRDNPEVNRQVAELTALGRPGLPDDIGPMIASLLSEDHRWVNAQRIEVSGGMAI</sequence>
<evidence type="ECO:0000256" key="3">
    <source>
        <dbReference type="ARBA" id="ARBA00023002"/>
    </source>
</evidence>
<evidence type="ECO:0000259" key="4">
    <source>
        <dbReference type="SMART" id="SM00822"/>
    </source>
</evidence>
<dbReference type="PRINTS" id="PR00081">
    <property type="entry name" value="GDHRDH"/>
</dbReference>
<comment type="caution">
    <text evidence="5">The sequence shown here is derived from an EMBL/GenBank/DDBJ whole genome shotgun (WGS) entry which is preliminary data.</text>
</comment>
<evidence type="ECO:0000256" key="2">
    <source>
        <dbReference type="ARBA" id="ARBA00022857"/>
    </source>
</evidence>
<dbReference type="Gene3D" id="3.40.50.720">
    <property type="entry name" value="NAD(P)-binding Rossmann-like Domain"/>
    <property type="match status" value="1"/>
</dbReference>
<dbReference type="FunFam" id="3.40.50.720:FF:000374">
    <property type="entry name" value="3-oxoacyl-(Acyl-carrier-protein) reductase"/>
    <property type="match status" value="1"/>
</dbReference>
<feature type="domain" description="Ketoreductase" evidence="4">
    <location>
        <begin position="7"/>
        <end position="195"/>
    </location>
</feature>
<evidence type="ECO:0000256" key="1">
    <source>
        <dbReference type="ARBA" id="ARBA00006484"/>
    </source>
</evidence>
<protein>
    <submittedName>
        <fullName evidence="5">NAD(P)-dependent dehydrogenase (Short-subunit alcohol dehydrogenase family)</fullName>
    </submittedName>
</protein>
<gene>
    <name evidence="5" type="ORF">HNQ86_002175</name>
</gene>
<dbReference type="PRINTS" id="PR00080">
    <property type="entry name" value="SDRFAMILY"/>
</dbReference>
<dbReference type="Pfam" id="PF13561">
    <property type="entry name" value="adh_short_C2"/>
    <property type="match status" value="1"/>
</dbReference>
<dbReference type="GO" id="GO:0016616">
    <property type="term" value="F:oxidoreductase activity, acting on the CH-OH group of donors, NAD or NADP as acceptor"/>
    <property type="evidence" value="ECO:0007669"/>
    <property type="project" value="TreeGrafter"/>
</dbReference>
<dbReference type="PANTHER" id="PTHR42760">
    <property type="entry name" value="SHORT-CHAIN DEHYDROGENASES/REDUCTASES FAMILY MEMBER"/>
    <property type="match status" value="1"/>
</dbReference>
<dbReference type="SMART" id="SM00822">
    <property type="entry name" value="PKS_KR"/>
    <property type="match status" value="1"/>
</dbReference>
<dbReference type="InterPro" id="IPR002347">
    <property type="entry name" value="SDR_fam"/>
</dbReference>
<organism evidence="5 6">
    <name type="scientific">Oleiagrimonas soli</name>
    <dbReference type="NCBI Taxonomy" id="1543381"/>
    <lineage>
        <taxon>Bacteria</taxon>
        <taxon>Pseudomonadati</taxon>
        <taxon>Pseudomonadota</taxon>
        <taxon>Gammaproteobacteria</taxon>
        <taxon>Lysobacterales</taxon>
        <taxon>Rhodanobacteraceae</taxon>
        <taxon>Oleiagrimonas</taxon>
    </lineage>
</organism>
<evidence type="ECO:0000313" key="5">
    <source>
        <dbReference type="EMBL" id="MBB6184830.1"/>
    </source>
</evidence>
<dbReference type="InterPro" id="IPR036291">
    <property type="entry name" value="NAD(P)-bd_dom_sf"/>
</dbReference>
<keyword evidence="3" id="KW-0560">Oxidoreductase</keyword>
<dbReference type="PANTHER" id="PTHR42760:SF53">
    <property type="entry name" value="BLR4183 PROTEIN"/>
    <property type="match status" value="1"/>
</dbReference>
<dbReference type="InterPro" id="IPR057326">
    <property type="entry name" value="KR_dom"/>
</dbReference>